<evidence type="ECO:0000256" key="1">
    <source>
        <dbReference type="SAM" id="MobiDB-lite"/>
    </source>
</evidence>
<dbReference type="Proteomes" id="UP000244722">
    <property type="component" value="Unassembled WGS sequence"/>
</dbReference>
<comment type="caution">
    <text evidence="2">The sequence shown here is derived from an EMBL/GenBank/DDBJ whole genome shotgun (WGS) entry which is preliminary data.</text>
</comment>
<keyword evidence="3" id="KW-1185">Reference proteome</keyword>
<accession>A0A2T6ZF97</accession>
<evidence type="ECO:0000313" key="3">
    <source>
        <dbReference type="Proteomes" id="UP000244722"/>
    </source>
</evidence>
<evidence type="ECO:0000313" key="2">
    <source>
        <dbReference type="EMBL" id="PUU74178.1"/>
    </source>
</evidence>
<dbReference type="EMBL" id="NESQ01000319">
    <property type="protein sequence ID" value="PUU74178.1"/>
    <property type="molecule type" value="Genomic_DNA"/>
</dbReference>
<feature type="compositionally biased region" description="Polar residues" evidence="1">
    <location>
        <begin position="78"/>
        <end position="90"/>
    </location>
</feature>
<proteinExistence type="predicted"/>
<feature type="region of interest" description="Disordered" evidence="1">
    <location>
        <begin position="1"/>
        <end position="104"/>
    </location>
</feature>
<feature type="compositionally biased region" description="Polar residues" evidence="1">
    <location>
        <begin position="9"/>
        <end position="18"/>
    </location>
</feature>
<name>A0A2T6ZF97_TUBBO</name>
<protein>
    <submittedName>
        <fullName evidence="2">Uncharacterized protein</fullName>
    </submittedName>
</protein>
<organism evidence="2 3">
    <name type="scientific">Tuber borchii</name>
    <name type="common">White truffle</name>
    <dbReference type="NCBI Taxonomy" id="42251"/>
    <lineage>
        <taxon>Eukaryota</taxon>
        <taxon>Fungi</taxon>
        <taxon>Dikarya</taxon>
        <taxon>Ascomycota</taxon>
        <taxon>Pezizomycotina</taxon>
        <taxon>Pezizomycetes</taxon>
        <taxon>Pezizales</taxon>
        <taxon>Tuberaceae</taxon>
        <taxon>Tuber</taxon>
    </lineage>
</organism>
<sequence length="421" mass="45707">MSPEDTPTLVPNGTSQGVLNGPLQGLPSQEQAAQLHSGHLRDNSSQFSPYIPDTPEEEEIMPSHSLHSIADPDFPESNIGTPITLSAKRNTLQDEPAENDTPPDGYWVKVANSWGVRHAIMKHFYEGVLCHPICPPPNGRLHTSIFYGTIESSEGGSLCQMFLVLGVYRVLTLKPDSQGVKYAIAKPIYDGVLCHPICPPPKDIPGVSGMQAWSPFMTAFYTIQAVDRQKGVTIRAFSLALQNSGGVRPVITKPFYTDVLHHQRCRPPKGRPHTSIFHGATEFSKGGILMPDFLNSGGVRHAIVQPFYDGVLCHPICLPPKGHPHTSIFHGATESSEGGSLCQVFLVMGVYRALNLKPDSGGVEHAIAKPFYDGVLCHPICLPPKGRPHTSISHGATEFSEGGFLMPGFLSSDSIARFRGR</sequence>
<reference evidence="2 3" key="1">
    <citation type="submission" date="2017-04" db="EMBL/GenBank/DDBJ databases">
        <title>Draft genome sequence of Tuber borchii Vittad., a whitish edible truffle.</title>
        <authorList>
            <consortium name="DOE Joint Genome Institute"/>
            <person name="Murat C."/>
            <person name="Kuo A."/>
            <person name="Barry K.W."/>
            <person name="Clum A."/>
            <person name="Dockter R.B."/>
            <person name="Fauchery L."/>
            <person name="Iotti M."/>
            <person name="Kohler A."/>
            <person name="Labutti K."/>
            <person name="Lindquist E.A."/>
            <person name="Lipzen A."/>
            <person name="Ohm R.A."/>
            <person name="Wang M."/>
            <person name="Grigoriev I.V."/>
            <person name="Zambonelli A."/>
            <person name="Martin F.M."/>
        </authorList>
    </citation>
    <scope>NUCLEOTIDE SEQUENCE [LARGE SCALE GENOMIC DNA]</scope>
    <source>
        <strain evidence="2 3">Tbo3840</strain>
    </source>
</reference>
<gene>
    <name evidence="2" type="ORF">B9Z19DRAFT_1133808</name>
</gene>
<dbReference type="AlphaFoldDB" id="A0A2T6ZF97"/>